<dbReference type="PANTHER" id="PTHR45947:SF3">
    <property type="entry name" value="SULFOQUINOVOSYL TRANSFERASE SQD2"/>
    <property type="match status" value="1"/>
</dbReference>
<dbReference type="InterPro" id="IPR028098">
    <property type="entry name" value="Glyco_trans_4-like_N"/>
</dbReference>
<dbReference type="InterPro" id="IPR050194">
    <property type="entry name" value="Glycosyltransferase_grp1"/>
</dbReference>
<evidence type="ECO:0000313" key="4">
    <source>
        <dbReference type="Proteomes" id="UP001364764"/>
    </source>
</evidence>
<feature type="domain" description="Glycosyltransferase subfamily 4-like N-terminal" evidence="2">
    <location>
        <begin position="16"/>
        <end position="179"/>
    </location>
</feature>
<organism evidence="3 4">
    <name type="scientific">Paenibacillus amylolyticus</name>
    <dbReference type="NCBI Taxonomy" id="1451"/>
    <lineage>
        <taxon>Bacteria</taxon>
        <taxon>Bacillati</taxon>
        <taxon>Bacillota</taxon>
        <taxon>Bacilli</taxon>
        <taxon>Bacillales</taxon>
        <taxon>Paenibacillaceae</taxon>
        <taxon>Paenibacillus</taxon>
    </lineage>
</organism>
<dbReference type="PANTHER" id="PTHR45947">
    <property type="entry name" value="SULFOQUINOVOSYL TRANSFERASE SQD2"/>
    <property type="match status" value="1"/>
</dbReference>
<evidence type="ECO:0000259" key="1">
    <source>
        <dbReference type="Pfam" id="PF00534"/>
    </source>
</evidence>
<sequence length="386" mass="44290">MMRLALFTDTYLPETNGVAGTLHRLSNHLNRRRIEHLLFTPNSVIEGSHETQVRSVANIPFFLYPECRIALPNRADTHKQLQTFQPDLLHIATPFNMGLLGLRYALKHHLPHVVSYHTHFDRYLEYYRLKSMIPLYWKYIQWFHRACDATLIPSQETLNTLQTQGIQRLKLWSRGIDCNLYSPDKRSSDIRERYHITAPLILLYVGRIAPEKDIATLTTTMQQLPQEMQSRVHWIIVGDGPSLPKMRLQSPPNVTFTGYMHGEELAVMYASADLFVFPSSTETFGNVVLEAMASGLPVVAANAGGVKDLISPHRNGVLFEPGQADALIREICLWGNHVNQLRMMGLEGRKLAEQRSWEHIFDTLIGDYEEAIEHRNRQTKDRIITA</sequence>
<protein>
    <submittedName>
        <fullName evidence="3">Glycosyltransferase family 1 protein</fullName>
        <ecNumber evidence="3">2.4.-.-</ecNumber>
    </submittedName>
</protein>
<reference evidence="3 4" key="1">
    <citation type="submission" date="2024-02" db="EMBL/GenBank/DDBJ databases">
        <title>Complete sequences of two Paenibacillus sp. strains and one Lysinibacillus strain isolated from the environment on STAA medium highlight biotechnological potential.</title>
        <authorList>
            <person name="Attere S.A."/>
            <person name="Piche L.C."/>
            <person name="Intertaglia L."/>
            <person name="Lami R."/>
            <person name="Charette S.J."/>
            <person name="Vincent A.T."/>
        </authorList>
    </citation>
    <scope>NUCLEOTIDE SEQUENCE [LARGE SCALE GENOMIC DNA]</scope>
    <source>
        <strain evidence="3 4">Y5S-7</strain>
    </source>
</reference>
<dbReference type="InterPro" id="IPR001296">
    <property type="entry name" value="Glyco_trans_1"/>
</dbReference>
<evidence type="ECO:0000313" key="3">
    <source>
        <dbReference type="EMBL" id="WWP22190.1"/>
    </source>
</evidence>
<gene>
    <name evidence="3" type="ORF">V6668_08455</name>
</gene>
<keyword evidence="3" id="KW-0328">Glycosyltransferase</keyword>
<name>A0ABD8AX75_PAEAM</name>
<dbReference type="GeneID" id="93475490"/>
<dbReference type="RefSeq" id="WP_338708153.1">
    <property type="nucleotide sequence ID" value="NZ_CP145892.1"/>
</dbReference>
<dbReference type="Gene3D" id="3.40.50.2000">
    <property type="entry name" value="Glycogen Phosphorylase B"/>
    <property type="match status" value="2"/>
</dbReference>
<dbReference type="EMBL" id="CP145892">
    <property type="protein sequence ID" value="WWP22190.1"/>
    <property type="molecule type" value="Genomic_DNA"/>
</dbReference>
<accession>A0ABD8AX75</accession>
<feature type="domain" description="Glycosyl transferase family 1" evidence="1">
    <location>
        <begin position="197"/>
        <end position="345"/>
    </location>
</feature>
<dbReference type="CDD" id="cd03814">
    <property type="entry name" value="GT4-like"/>
    <property type="match status" value="1"/>
</dbReference>
<dbReference type="SUPFAM" id="SSF53756">
    <property type="entry name" value="UDP-Glycosyltransferase/glycogen phosphorylase"/>
    <property type="match status" value="1"/>
</dbReference>
<dbReference type="Pfam" id="PF13439">
    <property type="entry name" value="Glyco_transf_4"/>
    <property type="match status" value="1"/>
</dbReference>
<proteinExistence type="predicted"/>
<dbReference type="Pfam" id="PF00534">
    <property type="entry name" value="Glycos_transf_1"/>
    <property type="match status" value="1"/>
</dbReference>
<keyword evidence="3" id="KW-0808">Transferase</keyword>
<evidence type="ECO:0000259" key="2">
    <source>
        <dbReference type="Pfam" id="PF13439"/>
    </source>
</evidence>
<dbReference type="Proteomes" id="UP001364764">
    <property type="component" value="Chromosome"/>
</dbReference>
<dbReference type="AlphaFoldDB" id="A0ABD8AX75"/>
<dbReference type="EC" id="2.4.-.-" evidence="3"/>
<dbReference type="GO" id="GO:0016757">
    <property type="term" value="F:glycosyltransferase activity"/>
    <property type="evidence" value="ECO:0007669"/>
    <property type="project" value="UniProtKB-KW"/>
</dbReference>